<dbReference type="EMBL" id="QUSG01000030">
    <property type="protein sequence ID" value="KAA3520613.1"/>
    <property type="molecule type" value="Genomic_DNA"/>
</dbReference>
<dbReference type="SUPFAM" id="SSF55729">
    <property type="entry name" value="Acyl-CoA N-acyltransferases (Nat)"/>
    <property type="match status" value="1"/>
</dbReference>
<accession>A0A368N5V2</accession>
<comment type="caution">
    <text evidence="2">The sequence shown here is derived from an EMBL/GenBank/DDBJ whole genome shotgun (WGS) entry which is preliminary data.</text>
</comment>
<dbReference type="Gene3D" id="3.40.630.30">
    <property type="match status" value="1"/>
</dbReference>
<feature type="domain" description="BioF2-like acetyltransferase" evidence="1">
    <location>
        <begin position="224"/>
        <end position="349"/>
    </location>
</feature>
<dbReference type="Pfam" id="PF13480">
    <property type="entry name" value="Acetyltransf_6"/>
    <property type="match status" value="1"/>
</dbReference>
<name>A0A368N5V2_AGRVI</name>
<dbReference type="Proteomes" id="UP000436911">
    <property type="component" value="Unassembled WGS sequence"/>
</dbReference>
<dbReference type="GeneID" id="60685046"/>
<dbReference type="InterPro" id="IPR016181">
    <property type="entry name" value="Acyl_CoA_acyltransferase"/>
</dbReference>
<keyword evidence="2" id="KW-0808">Transferase</keyword>
<dbReference type="RefSeq" id="WP_060718024.1">
    <property type="nucleotide sequence ID" value="NZ_CP055265.1"/>
</dbReference>
<dbReference type="GO" id="GO:0016740">
    <property type="term" value="F:transferase activity"/>
    <property type="evidence" value="ECO:0007669"/>
    <property type="project" value="UniProtKB-KW"/>
</dbReference>
<dbReference type="InterPro" id="IPR038740">
    <property type="entry name" value="BioF2-like_GNAT_dom"/>
</dbReference>
<dbReference type="AlphaFoldDB" id="A0A368N5V2"/>
<proteinExistence type="predicted"/>
<dbReference type="OrthoDB" id="213519at2"/>
<evidence type="ECO:0000313" key="3">
    <source>
        <dbReference type="Proteomes" id="UP000436911"/>
    </source>
</evidence>
<evidence type="ECO:0000313" key="2">
    <source>
        <dbReference type="EMBL" id="KAA3520613.1"/>
    </source>
</evidence>
<protein>
    <submittedName>
        <fullName evidence="2">GNAT family N-acetyltransferase</fullName>
    </submittedName>
</protein>
<organism evidence="2 3">
    <name type="scientific">Agrobacterium vitis</name>
    <name type="common">Rhizobium vitis</name>
    <dbReference type="NCBI Taxonomy" id="373"/>
    <lineage>
        <taxon>Bacteria</taxon>
        <taxon>Pseudomonadati</taxon>
        <taxon>Pseudomonadota</taxon>
        <taxon>Alphaproteobacteria</taxon>
        <taxon>Hyphomicrobiales</taxon>
        <taxon>Rhizobiaceae</taxon>
        <taxon>Rhizobium/Agrobacterium group</taxon>
        <taxon>Agrobacterium</taxon>
    </lineage>
</organism>
<gene>
    <name evidence="2" type="ORF">DXT89_25640</name>
</gene>
<evidence type="ECO:0000259" key="1">
    <source>
        <dbReference type="Pfam" id="PF13480"/>
    </source>
</evidence>
<reference evidence="2 3" key="1">
    <citation type="submission" date="2018-08" db="EMBL/GenBank/DDBJ databases">
        <title>Genome sequencing of Agrobacterium vitis strain ICMP 10754.</title>
        <authorList>
            <person name="Visnovsky S.B."/>
            <person name="Pitman A.R."/>
        </authorList>
    </citation>
    <scope>NUCLEOTIDE SEQUENCE [LARGE SCALE GENOMIC DNA]</scope>
    <source>
        <strain evidence="2 3">ICMP 10754</strain>
    </source>
</reference>
<sequence length="427" mass="48726">MNTLPVTEETSRDTSTERPVLHTVSAPVNRPPADGQIAVGRPGRDLWLYPRQTSYDLEQEMDYLTNRALEQNVFFSARFLAPAIPRLDEREVRMALIRDERQGRSRIRLLMPFSVEKPGFAVGPSIVRVWSNPFGPLGTPLVDAEDAVETLDNLFEGLSDPKAKLPSVLVLPDLRMDGPVTKLLRAVAISRDLPLTVTNPYQRPMLESLEDGETYLRQAIGKSHWRDMRRQMRLLGQQGELTYSVARQPQDLHVRMEEFLALEASGWKGRKRSALVMDRLRAAFAREAMTNLAECDAVRIHTLDLDGKAIASMVVFIMGAEAYTWKTAYDERYARYSPGKLLVARLTEWHLDDANILRTDSCAVPDHPVMSRLWREREEMGTMVIGLKRNADRDVRQVAAQLHLYRNTRNIARILRDKVLGRRQKDS</sequence>